<proteinExistence type="predicted"/>
<dbReference type="Proteomes" id="UP001482620">
    <property type="component" value="Unassembled WGS sequence"/>
</dbReference>
<reference evidence="1 2" key="1">
    <citation type="submission" date="2021-06" db="EMBL/GenBank/DDBJ databases">
        <authorList>
            <person name="Palmer J.M."/>
        </authorList>
    </citation>
    <scope>NUCLEOTIDE SEQUENCE [LARGE SCALE GENOMIC DNA]</scope>
    <source>
        <strain evidence="2">if_2019</strain>
        <tissue evidence="1">Muscle</tissue>
    </source>
</reference>
<accession>A0ABV0SPF8</accession>
<sequence>MFFHLFLSFNCFNYRLTASFSLSAQEKTKLLRSMKGNSKCLRRLPLFLSHITHLWQFQSANRLFDSLPAVISLSSSPLPDPLFPSLAQLGQNVSLPVSSSVSVCLALTVGGKPNLELGINLNS</sequence>
<evidence type="ECO:0000313" key="1">
    <source>
        <dbReference type="EMBL" id="MEQ2221257.1"/>
    </source>
</evidence>
<dbReference type="EMBL" id="JAHRIQ010001155">
    <property type="protein sequence ID" value="MEQ2221257.1"/>
    <property type="molecule type" value="Genomic_DNA"/>
</dbReference>
<gene>
    <name evidence="1" type="ORF">ILYODFUR_013940</name>
</gene>
<name>A0ABV0SPF8_9TELE</name>
<evidence type="ECO:0000313" key="2">
    <source>
        <dbReference type="Proteomes" id="UP001482620"/>
    </source>
</evidence>
<keyword evidence="2" id="KW-1185">Reference proteome</keyword>
<protein>
    <submittedName>
        <fullName evidence="1">Uncharacterized protein</fullName>
    </submittedName>
</protein>
<organism evidence="1 2">
    <name type="scientific">Ilyodon furcidens</name>
    <name type="common">goldbreast splitfin</name>
    <dbReference type="NCBI Taxonomy" id="33524"/>
    <lineage>
        <taxon>Eukaryota</taxon>
        <taxon>Metazoa</taxon>
        <taxon>Chordata</taxon>
        <taxon>Craniata</taxon>
        <taxon>Vertebrata</taxon>
        <taxon>Euteleostomi</taxon>
        <taxon>Actinopterygii</taxon>
        <taxon>Neopterygii</taxon>
        <taxon>Teleostei</taxon>
        <taxon>Neoteleostei</taxon>
        <taxon>Acanthomorphata</taxon>
        <taxon>Ovalentaria</taxon>
        <taxon>Atherinomorphae</taxon>
        <taxon>Cyprinodontiformes</taxon>
        <taxon>Goodeidae</taxon>
        <taxon>Ilyodon</taxon>
    </lineage>
</organism>
<comment type="caution">
    <text evidence="1">The sequence shown here is derived from an EMBL/GenBank/DDBJ whole genome shotgun (WGS) entry which is preliminary data.</text>
</comment>